<dbReference type="InterPro" id="IPR008279">
    <property type="entry name" value="PEP-util_enz_mobile_dom"/>
</dbReference>
<evidence type="ECO:0000256" key="8">
    <source>
        <dbReference type="ARBA" id="ARBA00022723"/>
    </source>
</evidence>
<dbReference type="InterPro" id="IPR036637">
    <property type="entry name" value="Phosphohistidine_dom_sf"/>
</dbReference>
<accession>A0ABV2WMF8</accession>
<sequence>MGRYVAPIAHLGIGDVAEAGGKGANLGELVAARLPVPPGFVILRACYEHVITHGRHGAELDRLHAAALDAVTDGPELAKRCRAMRELIHGTALEPSVREVIGSEYRALGTDTPVAVRSSAVGEDSATASFAGMNATLTNVRGEEKLLDAVIECWASLFTPRVLAYRARRKITDRPQMAVVVQEMVTARVSGVAFTADPATGREDRVVVEAARGQGEVVVSGATEPDTYLLDAAGPTLLSTRGGHQEYAVVADADGDRRVALSAADTAAPVLRESEAVAVARMALAVQEHHHGTPQDVEWVFDTERLWLVQARPITTLPGRRAGDTGGTPEGSGILVRGLAAAPGSATGPVRVLDSPARGDTLRDGEILVAPMTNPDWLPTLSRAAAVVTDSGGMTCHAAIVARELGIPCVVGARTATTTLTDHAVVTVDGATGEIRAAAAGGGVKTTAREPDAAATVGAEPTATRVYVNLALPETTERIAATDVDGVGLLRAETLLTRALDNRHPRDLIAHGEQERFVARLSESLHRIATAFRPRPVVYRASDFRSNEFRGLAGGDRYEPRENNPMIGYRGCYRYIRDPEVFRLELSALARVREQSPNLHLMIPFVRTRWELESCLELIDSSPLGSQRHLHRWVMAEVPSVMYWLPEYAGLGIDGVSIGSNDLTQLMLGVDRDSEQCSELFDESDPAVLDAIAQIVTTARGAGITSSLCGQAPSNRPEFTEHLVRMGITSVSVTPDAVPAARRAVAAAERRLLLDHARSAAAPR</sequence>
<evidence type="ECO:0000256" key="7">
    <source>
        <dbReference type="ARBA" id="ARBA00022679"/>
    </source>
</evidence>
<gene>
    <name evidence="19" type="primary">ppsA</name>
    <name evidence="19" type="ORF">ABZ510_09420</name>
</gene>
<evidence type="ECO:0000256" key="2">
    <source>
        <dbReference type="ARBA" id="ARBA00002988"/>
    </source>
</evidence>
<dbReference type="SUPFAM" id="SSF51621">
    <property type="entry name" value="Phosphoenolpyruvate/pyruvate domain"/>
    <property type="match status" value="1"/>
</dbReference>
<evidence type="ECO:0000259" key="17">
    <source>
        <dbReference type="Pfam" id="PF01326"/>
    </source>
</evidence>
<evidence type="ECO:0000256" key="1">
    <source>
        <dbReference type="ARBA" id="ARBA00001946"/>
    </source>
</evidence>
<comment type="caution">
    <text evidence="19">The sequence shown here is derived from an EMBL/GenBank/DDBJ whole genome shotgun (WGS) entry which is preliminary data.</text>
</comment>
<dbReference type="InterPro" id="IPR002192">
    <property type="entry name" value="PPDK_AMP/ATP-bd"/>
</dbReference>
<reference evidence="19 20" key="1">
    <citation type="submission" date="2024-06" db="EMBL/GenBank/DDBJ databases">
        <title>The Natural Products Discovery Center: Release of the First 8490 Sequenced Strains for Exploring Actinobacteria Biosynthetic Diversity.</title>
        <authorList>
            <person name="Kalkreuter E."/>
            <person name="Kautsar S.A."/>
            <person name="Yang D."/>
            <person name="Bader C.D."/>
            <person name="Teijaro C.N."/>
            <person name="Fluegel L."/>
            <person name="Davis C.M."/>
            <person name="Simpson J.R."/>
            <person name="Lauterbach L."/>
            <person name="Steele A.D."/>
            <person name="Gui C."/>
            <person name="Meng S."/>
            <person name="Li G."/>
            <person name="Viehrig K."/>
            <person name="Ye F."/>
            <person name="Su P."/>
            <person name="Kiefer A.F."/>
            <person name="Nichols A."/>
            <person name="Cepeda A.J."/>
            <person name="Yan W."/>
            <person name="Fan B."/>
            <person name="Jiang Y."/>
            <person name="Adhikari A."/>
            <person name="Zheng C.-J."/>
            <person name="Schuster L."/>
            <person name="Cowan T.M."/>
            <person name="Smanski M.J."/>
            <person name="Chevrette M.G."/>
            <person name="De Carvalho L.P.S."/>
            <person name="Shen B."/>
        </authorList>
    </citation>
    <scope>NUCLEOTIDE SEQUENCE [LARGE SCALE GENOMIC DNA]</scope>
    <source>
        <strain evidence="19 20">NPDC019708</strain>
    </source>
</reference>
<comment type="similarity">
    <text evidence="4 15">Belongs to the PEP-utilizing enzyme family.</text>
</comment>
<dbReference type="PANTHER" id="PTHR43030">
    <property type="entry name" value="PHOSPHOENOLPYRUVATE SYNTHASE"/>
    <property type="match status" value="1"/>
</dbReference>
<keyword evidence="10 15" id="KW-0418">Kinase</keyword>
<dbReference type="SUPFAM" id="SSF52009">
    <property type="entry name" value="Phosphohistidine domain"/>
    <property type="match status" value="1"/>
</dbReference>
<dbReference type="Gene3D" id="3.50.30.10">
    <property type="entry name" value="Phosphohistidine domain"/>
    <property type="match status" value="1"/>
</dbReference>
<evidence type="ECO:0000256" key="15">
    <source>
        <dbReference type="PIRNR" id="PIRNR000854"/>
    </source>
</evidence>
<keyword evidence="20" id="KW-1185">Reference proteome</keyword>
<evidence type="ECO:0000256" key="11">
    <source>
        <dbReference type="ARBA" id="ARBA00022840"/>
    </source>
</evidence>
<comment type="function">
    <text evidence="2 15">Catalyzes the phosphorylation of pyruvate to phosphoenolpyruvate.</text>
</comment>
<evidence type="ECO:0000256" key="14">
    <source>
        <dbReference type="ARBA" id="ARBA00047700"/>
    </source>
</evidence>
<keyword evidence="7 15" id="KW-0808">Transferase</keyword>
<dbReference type="Pfam" id="PF00391">
    <property type="entry name" value="PEP-utilizers"/>
    <property type="match status" value="1"/>
</dbReference>
<name>A0ABV2WMF8_9NOCA</name>
<evidence type="ECO:0000259" key="18">
    <source>
        <dbReference type="Pfam" id="PF02896"/>
    </source>
</evidence>
<dbReference type="EC" id="2.7.9.2" evidence="5 15"/>
<keyword evidence="11 15" id="KW-0067">ATP-binding</keyword>
<dbReference type="InterPro" id="IPR000121">
    <property type="entry name" value="PEP_util_C"/>
</dbReference>
<evidence type="ECO:0000256" key="12">
    <source>
        <dbReference type="ARBA" id="ARBA00022842"/>
    </source>
</evidence>
<dbReference type="Gene3D" id="3.30.1490.20">
    <property type="entry name" value="ATP-grasp fold, A domain"/>
    <property type="match status" value="1"/>
</dbReference>
<keyword evidence="8 15" id="KW-0479">Metal-binding</keyword>
<comment type="cofactor">
    <cofactor evidence="1 15">
        <name>Mg(2+)</name>
        <dbReference type="ChEBI" id="CHEBI:18420"/>
    </cofactor>
</comment>
<dbReference type="GO" id="GO:0008986">
    <property type="term" value="F:pyruvate, water dikinase activity"/>
    <property type="evidence" value="ECO:0007669"/>
    <property type="project" value="UniProtKB-EC"/>
</dbReference>
<dbReference type="InterPro" id="IPR006319">
    <property type="entry name" value="PEP_synth"/>
</dbReference>
<dbReference type="Proteomes" id="UP001550628">
    <property type="component" value="Unassembled WGS sequence"/>
</dbReference>
<keyword evidence="12 15" id="KW-0460">Magnesium</keyword>
<dbReference type="InterPro" id="IPR040442">
    <property type="entry name" value="Pyrv_kinase-like_dom_sf"/>
</dbReference>
<feature type="domain" description="Pyruvate phosphate dikinase AMP/ATP-binding" evidence="17">
    <location>
        <begin position="18"/>
        <end position="319"/>
    </location>
</feature>
<evidence type="ECO:0000313" key="20">
    <source>
        <dbReference type="Proteomes" id="UP001550628"/>
    </source>
</evidence>
<evidence type="ECO:0000256" key="3">
    <source>
        <dbReference type="ARBA" id="ARBA00004742"/>
    </source>
</evidence>
<dbReference type="InterPro" id="IPR015813">
    <property type="entry name" value="Pyrv/PenolPyrv_kinase-like_dom"/>
</dbReference>
<keyword evidence="9 15" id="KW-0547">Nucleotide-binding</keyword>
<dbReference type="Gene3D" id="3.30.470.20">
    <property type="entry name" value="ATP-grasp fold, B domain"/>
    <property type="match status" value="1"/>
</dbReference>
<evidence type="ECO:0000256" key="9">
    <source>
        <dbReference type="ARBA" id="ARBA00022741"/>
    </source>
</evidence>
<dbReference type="PANTHER" id="PTHR43030:SF1">
    <property type="entry name" value="PHOSPHOENOLPYRUVATE SYNTHASE"/>
    <property type="match status" value="1"/>
</dbReference>
<dbReference type="EMBL" id="JBEYBF010000004">
    <property type="protein sequence ID" value="MEU1952070.1"/>
    <property type="molecule type" value="Genomic_DNA"/>
</dbReference>
<dbReference type="InterPro" id="IPR013815">
    <property type="entry name" value="ATP_grasp_subdomain_1"/>
</dbReference>
<evidence type="ECO:0000256" key="5">
    <source>
        <dbReference type="ARBA" id="ARBA00011996"/>
    </source>
</evidence>
<protein>
    <recommendedName>
        <fullName evidence="6 15">Phosphoenolpyruvate synthase</fullName>
        <shortName evidence="15">PEP synthase</shortName>
        <ecNumber evidence="5 15">2.7.9.2</ecNumber>
    </recommendedName>
    <alternativeName>
        <fullName evidence="13 15">Pyruvate, water dikinase</fullName>
    </alternativeName>
</protein>
<evidence type="ECO:0000256" key="6">
    <source>
        <dbReference type="ARBA" id="ARBA00021623"/>
    </source>
</evidence>
<organism evidence="19 20">
    <name type="scientific">Nocardia rhamnosiphila</name>
    <dbReference type="NCBI Taxonomy" id="426716"/>
    <lineage>
        <taxon>Bacteria</taxon>
        <taxon>Bacillati</taxon>
        <taxon>Actinomycetota</taxon>
        <taxon>Actinomycetes</taxon>
        <taxon>Mycobacteriales</taxon>
        <taxon>Nocardiaceae</taxon>
        <taxon>Nocardia</taxon>
    </lineage>
</organism>
<evidence type="ECO:0000256" key="10">
    <source>
        <dbReference type="ARBA" id="ARBA00022777"/>
    </source>
</evidence>
<dbReference type="RefSeq" id="WP_356953898.1">
    <property type="nucleotide sequence ID" value="NZ_JBEYBD010000001.1"/>
</dbReference>
<dbReference type="Pfam" id="PF02896">
    <property type="entry name" value="PEP-utilizers_C"/>
    <property type="match status" value="1"/>
</dbReference>
<comment type="catalytic activity">
    <reaction evidence="14 15">
        <text>pyruvate + ATP + H2O = phosphoenolpyruvate + AMP + phosphate + 2 H(+)</text>
        <dbReference type="Rhea" id="RHEA:11364"/>
        <dbReference type="ChEBI" id="CHEBI:15361"/>
        <dbReference type="ChEBI" id="CHEBI:15377"/>
        <dbReference type="ChEBI" id="CHEBI:15378"/>
        <dbReference type="ChEBI" id="CHEBI:30616"/>
        <dbReference type="ChEBI" id="CHEBI:43474"/>
        <dbReference type="ChEBI" id="CHEBI:58702"/>
        <dbReference type="ChEBI" id="CHEBI:456215"/>
        <dbReference type="EC" id="2.7.9.2"/>
    </reaction>
</comment>
<dbReference type="PROSITE" id="PS00370">
    <property type="entry name" value="PEP_ENZYMES_PHOS_SITE"/>
    <property type="match status" value="1"/>
</dbReference>
<comment type="pathway">
    <text evidence="3 15">Carbohydrate biosynthesis; gluconeogenesis.</text>
</comment>
<feature type="domain" description="PEP-utilising enzyme mobile" evidence="16">
    <location>
        <begin position="363"/>
        <end position="433"/>
    </location>
</feature>
<dbReference type="InterPro" id="IPR018274">
    <property type="entry name" value="PEP_util_AS"/>
</dbReference>
<dbReference type="Pfam" id="PF01326">
    <property type="entry name" value="PPDK_N"/>
    <property type="match status" value="1"/>
</dbReference>
<evidence type="ECO:0000313" key="19">
    <source>
        <dbReference type="EMBL" id="MEU1952070.1"/>
    </source>
</evidence>
<feature type="domain" description="PEP-utilising enzyme C-terminal" evidence="18">
    <location>
        <begin position="457"/>
        <end position="749"/>
    </location>
</feature>
<evidence type="ECO:0000256" key="13">
    <source>
        <dbReference type="ARBA" id="ARBA00033470"/>
    </source>
</evidence>
<evidence type="ECO:0000256" key="4">
    <source>
        <dbReference type="ARBA" id="ARBA00007837"/>
    </source>
</evidence>
<dbReference type="NCBIfam" id="NF005057">
    <property type="entry name" value="PRK06464.1"/>
    <property type="match status" value="1"/>
</dbReference>
<evidence type="ECO:0000259" key="16">
    <source>
        <dbReference type="Pfam" id="PF00391"/>
    </source>
</evidence>
<proteinExistence type="inferred from homology"/>
<dbReference type="SUPFAM" id="SSF56059">
    <property type="entry name" value="Glutathione synthetase ATP-binding domain-like"/>
    <property type="match status" value="1"/>
</dbReference>
<dbReference type="Gene3D" id="3.20.20.60">
    <property type="entry name" value="Phosphoenolpyruvate-binding domains"/>
    <property type="match status" value="1"/>
</dbReference>
<dbReference type="PIRSF" id="PIRSF000854">
    <property type="entry name" value="PEP_synthase"/>
    <property type="match status" value="1"/>
</dbReference>